<evidence type="ECO:0000313" key="3">
    <source>
        <dbReference type="EMBL" id="KAF2279718.1"/>
    </source>
</evidence>
<dbReference type="EMBL" id="ML986486">
    <property type="protein sequence ID" value="KAF2279718.1"/>
    <property type="molecule type" value="Genomic_DNA"/>
</dbReference>
<dbReference type="Proteomes" id="UP000800097">
    <property type="component" value="Unassembled WGS sequence"/>
</dbReference>
<organism evidence="3 4">
    <name type="scientific">Westerdykella ornata</name>
    <dbReference type="NCBI Taxonomy" id="318751"/>
    <lineage>
        <taxon>Eukaryota</taxon>
        <taxon>Fungi</taxon>
        <taxon>Dikarya</taxon>
        <taxon>Ascomycota</taxon>
        <taxon>Pezizomycotina</taxon>
        <taxon>Dothideomycetes</taxon>
        <taxon>Pleosporomycetidae</taxon>
        <taxon>Pleosporales</taxon>
        <taxon>Sporormiaceae</taxon>
        <taxon>Westerdykella</taxon>
    </lineage>
</organism>
<evidence type="ECO:0000256" key="2">
    <source>
        <dbReference type="SAM" id="MobiDB-lite"/>
    </source>
</evidence>
<name>A0A6A6JV71_WESOR</name>
<dbReference type="RefSeq" id="XP_033657257.1">
    <property type="nucleotide sequence ID" value="XM_033794946.1"/>
</dbReference>
<reference evidence="3" key="1">
    <citation type="journal article" date="2020" name="Stud. Mycol.">
        <title>101 Dothideomycetes genomes: a test case for predicting lifestyles and emergence of pathogens.</title>
        <authorList>
            <person name="Haridas S."/>
            <person name="Albert R."/>
            <person name="Binder M."/>
            <person name="Bloem J."/>
            <person name="Labutti K."/>
            <person name="Salamov A."/>
            <person name="Andreopoulos B."/>
            <person name="Baker S."/>
            <person name="Barry K."/>
            <person name="Bills G."/>
            <person name="Bluhm B."/>
            <person name="Cannon C."/>
            <person name="Castanera R."/>
            <person name="Culley D."/>
            <person name="Daum C."/>
            <person name="Ezra D."/>
            <person name="Gonzalez J."/>
            <person name="Henrissat B."/>
            <person name="Kuo A."/>
            <person name="Liang C."/>
            <person name="Lipzen A."/>
            <person name="Lutzoni F."/>
            <person name="Magnuson J."/>
            <person name="Mondo S."/>
            <person name="Nolan M."/>
            <person name="Ohm R."/>
            <person name="Pangilinan J."/>
            <person name="Park H.-J."/>
            <person name="Ramirez L."/>
            <person name="Alfaro M."/>
            <person name="Sun H."/>
            <person name="Tritt A."/>
            <person name="Yoshinaga Y."/>
            <person name="Zwiers L.-H."/>
            <person name="Turgeon B."/>
            <person name="Goodwin S."/>
            <person name="Spatafora J."/>
            <person name="Crous P."/>
            <person name="Grigoriev I."/>
        </authorList>
    </citation>
    <scope>NUCLEOTIDE SEQUENCE</scope>
    <source>
        <strain evidence="3">CBS 379.55</strain>
    </source>
</reference>
<dbReference type="OrthoDB" id="3795213at2759"/>
<sequence length="188" mass="21702">LFKPLSSAYSAELANFMYKCQGISAVTKRDFFRFFWKAWNATFKDSAILKAFEVTGISPVNSEAVLKKFKTKETERPSSSESSTSHENKQLKEALLNEKKRRQRGKPLLLEASQEYHGGAVFWSPSKAERRKAAKQEKADMLEERHHMRLAAKKLRIQQQQKKTAERKEAQIARAAEKQLRQDIQLSK</sequence>
<proteinExistence type="predicted"/>
<gene>
    <name evidence="3" type="ORF">EI97DRAFT_360424</name>
</gene>
<dbReference type="AlphaFoldDB" id="A0A6A6JV71"/>
<feature type="non-terminal residue" evidence="3">
    <location>
        <position position="188"/>
    </location>
</feature>
<feature type="compositionally biased region" description="Basic and acidic residues" evidence="2">
    <location>
        <begin position="71"/>
        <end position="98"/>
    </location>
</feature>
<protein>
    <submittedName>
        <fullName evidence="3">Uncharacterized protein</fullName>
    </submittedName>
</protein>
<feature type="coiled-coil region" evidence="1">
    <location>
        <begin position="148"/>
        <end position="178"/>
    </location>
</feature>
<feature type="region of interest" description="Disordered" evidence="2">
    <location>
        <begin position="69"/>
        <end position="102"/>
    </location>
</feature>
<evidence type="ECO:0000256" key="1">
    <source>
        <dbReference type="SAM" id="Coils"/>
    </source>
</evidence>
<keyword evidence="4" id="KW-1185">Reference proteome</keyword>
<accession>A0A6A6JV71</accession>
<keyword evidence="1" id="KW-0175">Coiled coil</keyword>
<feature type="non-terminal residue" evidence="3">
    <location>
        <position position="1"/>
    </location>
</feature>
<dbReference type="GeneID" id="54548121"/>
<evidence type="ECO:0000313" key="4">
    <source>
        <dbReference type="Proteomes" id="UP000800097"/>
    </source>
</evidence>